<dbReference type="RefSeq" id="WP_282909737.1">
    <property type="nucleotide sequence ID" value="NZ_JAGRPV010000001.1"/>
</dbReference>
<dbReference type="CDD" id="cd04301">
    <property type="entry name" value="NAT_SF"/>
    <property type="match status" value="1"/>
</dbReference>
<evidence type="ECO:0000313" key="3">
    <source>
        <dbReference type="Proteomes" id="UP001161691"/>
    </source>
</evidence>
<dbReference type="PANTHER" id="PTHR13355:SF15">
    <property type="entry name" value="GCN5-RELATED N-ACETYLTRANSFERASE 3, CHLOROPLASTIC"/>
    <property type="match status" value="1"/>
</dbReference>
<proteinExistence type="predicted"/>
<dbReference type="PANTHER" id="PTHR13355">
    <property type="entry name" value="GLUCOSAMINE 6-PHOSPHATE N-ACETYLTRANSFERASE"/>
    <property type="match status" value="1"/>
</dbReference>
<comment type="caution">
    <text evidence="2">The sequence shown here is derived from an EMBL/GenBank/DDBJ whole genome shotgun (WGS) entry which is preliminary data.</text>
</comment>
<evidence type="ECO:0000259" key="1">
    <source>
        <dbReference type="PROSITE" id="PS51186"/>
    </source>
</evidence>
<organism evidence="2 3">
    <name type="scientific">Cohnella hashimotonis</name>
    <dbReference type="NCBI Taxonomy" id="2826895"/>
    <lineage>
        <taxon>Bacteria</taxon>
        <taxon>Bacillati</taxon>
        <taxon>Bacillota</taxon>
        <taxon>Bacilli</taxon>
        <taxon>Bacillales</taxon>
        <taxon>Paenibacillaceae</taxon>
        <taxon>Cohnella</taxon>
    </lineage>
</organism>
<accession>A0ABT6TJA6</accession>
<keyword evidence="3" id="KW-1185">Reference proteome</keyword>
<dbReference type="InterPro" id="IPR000182">
    <property type="entry name" value="GNAT_dom"/>
</dbReference>
<sequence length="161" mass="18717">MKQPISCMESRCIEMTVCRLIREGELKDLLLLYKFLQSADPVLEIDQSLYDHWQNILEDQSMKIIVVKHDGKLVASCVLVIIKNLTRSARPYALIENVITHIDYRRMGFGFTVLEKAKEMAKEMNCYKVMLLTGSHRKEVHRFYENAGFIKGKKTGFIINM</sequence>
<name>A0ABT6TJA6_9BACL</name>
<dbReference type="SUPFAM" id="SSF55729">
    <property type="entry name" value="Acyl-CoA N-acyltransferases (Nat)"/>
    <property type="match status" value="1"/>
</dbReference>
<feature type="domain" description="N-acetyltransferase" evidence="1">
    <location>
        <begin position="19"/>
        <end position="161"/>
    </location>
</feature>
<dbReference type="Pfam" id="PF00583">
    <property type="entry name" value="Acetyltransf_1"/>
    <property type="match status" value="1"/>
</dbReference>
<reference evidence="2" key="1">
    <citation type="submission" date="2023-04" db="EMBL/GenBank/DDBJ databases">
        <title>Comparative genomic analysis of Cohnella hashimotonis sp. nov., isolated from the International Space Station.</title>
        <authorList>
            <person name="Venkateswaran K."/>
            <person name="Simpson A."/>
        </authorList>
    </citation>
    <scope>NUCLEOTIDE SEQUENCE</scope>
    <source>
        <strain evidence="2">F6_2S_P_1</strain>
    </source>
</reference>
<dbReference type="Gene3D" id="3.40.630.30">
    <property type="match status" value="1"/>
</dbReference>
<protein>
    <submittedName>
        <fullName evidence="2">GNAT family N-acetyltransferase</fullName>
    </submittedName>
</protein>
<dbReference type="InterPro" id="IPR016181">
    <property type="entry name" value="Acyl_CoA_acyltransferase"/>
</dbReference>
<dbReference type="InterPro" id="IPR039143">
    <property type="entry name" value="GNPNAT1-like"/>
</dbReference>
<dbReference type="EMBL" id="JAGRPV010000001">
    <property type="protein sequence ID" value="MDI4646927.1"/>
    <property type="molecule type" value="Genomic_DNA"/>
</dbReference>
<dbReference type="Proteomes" id="UP001161691">
    <property type="component" value="Unassembled WGS sequence"/>
</dbReference>
<evidence type="ECO:0000313" key="2">
    <source>
        <dbReference type="EMBL" id="MDI4646927.1"/>
    </source>
</evidence>
<gene>
    <name evidence="2" type="ORF">KB449_18270</name>
</gene>
<dbReference type="PROSITE" id="PS51186">
    <property type="entry name" value="GNAT"/>
    <property type="match status" value="1"/>
</dbReference>